<dbReference type="InterPro" id="IPR013154">
    <property type="entry name" value="ADH-like_N"/>
</dbReference>
<dbReference type="CDD" id="cd08276">
    <property type="entry name" value="MDR7"/>
    <property type="match status" value="1"/>
</dbReference>
<dbReference type="Proteomes" id="UP001209540">
    <property type="component" value="Unassembled WGS sequence"/>
</dbReference>
<dbReference type="AlphaFoldDB" id="A0AAD5PHG1"/>
<dbReference type="Gene3D" id="3.40.50.720">
    <property type="entry name" value="NAD(P)-binding Rossmann-like Domain"/>
    <property type="match status" value="1"/>
</dbReference>
<dbReference type="EMBL" id="JAIXMP010000005">
    <property type="protein sequence ID" value="KAI9273109.1"/>
    <property type="molecule type" value="Genomic_DNA"/>
</dbReference>
<dbReference type="GO" id="GO:0016491">
    <property type="term" value="F:oxidoreductase activity"/>
    <property type="evidence" value="ECO:0007669"/>
    <property type="project" value="InterPro"/>
</dbReference>
<dbReference type="InterPro" id="IPR020843">
    <property type="entry name" value="ER"/>
</dbReference>
<dbReference type="SUPFAM" id="SSF50129">
    <property type="entry name" value="GroES-like"/>
    <property type="match status" value="1"/>
</dbReference>
<dbReference type="InterPro" id="IPR036291">
    <property type="entry name" value="NAD(P)-bd_dom_sf"/>
</dbReference>
<dbReference type="Pfam" id="PF08240">
    <property type="entry name" value="ADH_N"/>
    <property type="match status" value="1"/>
</dbReference>
<dbReference type="InterPro" id="IPR013149">
    <property type="entry name" value="ADH-like_C"/>
</dbReference>
<feature type="domain" description="Enoyl reductase (ER)" evidence="1">
    <location>
        <begin position="18"/>
        <end position="342"/>
    </location>
</feature>
<protein>
    <submittedName>
        <fullName evidence="2">Zinc-type alcohol dehydrogenase-like protein</fullName>
    </submittedName>
</protein>
<dbReference type="SMART" id="SM00829">
    <property type="entry name" value="PKS_ER"/>
    <property type="match status" value="1"/>
</dbReference>
<keyword evidence="3" id="KW-1185">Reference proteome</keyword>
<evidence type="ECO:0000313" key="2">
    <source>
        <dbReference type="EMBL" id="KAI9273109.1"/>
    </source>
</evidence>
<dbReference type="Pfam" id="PF00107">
    <property type="entry name" value="ADH_zinc_N"/>
    <property type="match status" value="1"/>
</dbReference>
<dbReference type="PANTHER" id="PTHR45033">
    <property type="match status" value="1"/>
</dbReference>
<gene>
    <name evidence="2" type="ORF">BDA99DRAFT_432358</name>
</gene>
<organism evidence="2 3">
    <name type="scientific">Phascolomyces articulosus</name>
    <dbReference type="NCBI Taxonomy" id="60185"/>
    <lineage>
        <taxon>Eukaryota</taxon>
        <taxon>Fungi</taxon>
        <taxon>Fungi incertae sedis</taxon>
        <taxon>Mucoromycota</taxon>
        <taxon>Mucoromycotina</taxon>
        <taxon>Mucoromycetes</taxon>
        <taxon>Mucorales</taxon>
        <taxon>Lichtheimiaceae</taxon>
        <taxon>Phascolomyces</taxon>
    </lineage>
</organism>
<dbReference type="SUPFAM" id="SSF51735">
    <property type="entry name" value="NAD(P)-binding Rossmann-fold domains"/>
    <property type="match status" value="1"/>
</dbReference>
<dbReference type="InterPro" id="IPR052711">
    <property type="entry name" value="Zinc_ADH-like"/>
</dbReference>
<name>A0AAD5PHG1_9FUNG</name>
<reference evidence="2" key="2">
    <citation type="submission" date="2023-02" db="EMBL/GenBank/DDBJ databases">
        <authorList>
            <consortium name="DOE Joint Genome Institute"/>
            <person name="Mondo S.J."/>
            <person name="Chang Y."/>
            <person name="Wang Y."/>
            <person name="Ahrendt S."/>
            <person name="Andreopoulos W."/>
            <person name="Barry K."/>
            <person name="Beard J."/>
            <person name="Benny G.L."/>
            <person name="Blankenship S."/>
            <person name="Bonito G."/>
            <person name="Cuomo C."/>
            <person name="Desiro A."/>
            <person name="Gervers K.A."/>
            <person name="Hundley H."/>
            <person name="Kuo A."/>
            <person name="LaButti K."/>
            <person name="Lang B.F."/>
            <person name="Lipzen A."/>
            <person name="O'Donnell K."/>
            <person name="Pangilinan J."/>
            <person name="Reynolds N."/>
            <person name="Sandor L."/>
            <person name="Smith M.W."/>
            <person name="Tsang A."/>
            <person name="Grigoriev I.V."/>
            <person name="Stajich J.E."/>
            <person name="Spatafora J.W."/>
        </authorList>
    </citation>
    <scope>NUCLEOTIDE SEQUENCE</scope>
    <source>
        <strain evidence="2">RSA 2281</strain>
    </source>
</reference>
<sequence>MLLPKQTVYRSLGIDYKGIKAGEEPIPDIDKHEILIKIKAVSLNYRDIAAADGTYGFPIKKGHVPCSDGAGEVVKVGSQVHNIQVGDRVVAAFDPTHFYGVQRDWLHGHGAPVDGMLQQYKAVAAVGVIRLPKDTHLSYAEAASLVCTGVTAWNCLYGGIPYVAGQSILLLGTGGVSITTLILAKAAGAKTIITSSSNEKLKYVKEKYGVDYTINYMEHPDWEKEVLQLTNGEGVDFVIENGGAGTIAKSIASVKRGGQVPIVGFLAKSDEMPNVSIMVLSKSCSVRGIAVGSMQLFEDLVQFVHTKKLHLPVEKEFGFTNDGVIAAFDYLKSGAHIGKIVIRVD</sequence>
<accession>A0AAD5PHG1</accession>
<dbReference type="Gene3D" id="3.90.180.10">
    <property type="entry name" value="Medium-chain alcohol dehydrogenases, catalytic domain"/>
    <property type="match status" value="1"/>
</dbReference>
<dbReference type="PANTHER" id="PTHR45033:SF2">
    <property type="entry name" value="ZINC-TYPE ALCOHOL DEHYDROGENASE-LIKE PROTEIN C1773.06C"/>
    <property type="match status" value="1"/>
</dbReference>
<comment type="caution">
    <text evidence="2">The sequence shown here is derived from an EMBL/GenBank/DDBJ whole genome shotgun (WGS) entry which is preliminary data.</text>
</comment>
<evidence type="ECO:0000259" key="1">
    <source>
        <dbReference type="SMART" id="SM00829"/>
    </source>
</evidence>
<dbReference type="InterPro" id="IPR011032">
    <property type="entry name" value="GroES-like_sf"/>
</dbReference>
<evidence type="ECO:0000313" key="3">
    <source>
        <dbReference type="Proteomes" id="UP001209540"/>
    </source>
</evidence>
<proteinExistence type="predicted"/>
<reference evidence="2" key="1">
    <citation type="journal article" date="2022" name="IScience">
        <title>Evolution of zygomycete secretomes and the origins of terrestrial fungal ecologies.</title>
        <authorList>
            <person name="Chang Y."/>
            <person name="Wang Y."/>
            <person name="Mondo S."/>
            <person name="Ahrendt S."/>
            <person name="Andreopoulos W."/>
            <person name="Barry K."/>
            <person name="Beard J."/>
            <person name="Benny G.L."/>
            <person name="Blankenship S."/>
            <person name="Bonito G."/>
            <person name="Cuomo C."/>
            <person name="Desiro A."/>
            <person name="Gervers K.A."/>
            <person name="Hundley H."/>
            <person name="Kuo A."/>
            <person name="LaButti K."/>
            <person name="Lang B.F."/>
            <person name="Lipzen A."/>
            <person name="O'Donnell K."/>
            <person name="Pangilinan J."/>
            <person name="Reynolds N."/>
            <person name="Sandor L."/>
            <person name="Smith M.E."/>
            <person name="Tsang A."/>
            <person name="Grigoriev I.V."/>
            <person name="Stajich J.E."/>
            <person name="Spatafora J.W."/>
        </authorList>
    </citation>
    <scope>NUCLEOTIDE SEQUENCE</scope>
    <source>
        <strain evidence="2">RSA 2281</strain>
    </source>
</reference>